<keyword evidence="2" id="KW-1185">Reference proteome</keyword>
<evidence type="ECO:0000313" key="1">
    <source>
        <dbReference type="EMBL" id="KAI4384989.1"/>
    </source>
</evidence>
<sequence length="2528" mass="284916">MGDGGVACMSLQHHHRHHHSIMDKLPDKVILGSQIVGNNGNTAGVTAGTTPTASTAITTSTTAVATAAAATTSTTTTTVNSDANSTTPGPKKKKVKKVIRKVVTVRKVRKLKSEVAKEKAVKEAANGEGNHALEKVEATLSDEVEEGELGTLKWPTKELENGDSGVNESERNREVVVKKEVIGKAKCGKDENSSGKSRGAEVKREEGKVEKGESRSSWREQYGEAEKVEPVADRWRKAENSNLRDANFCYSMPRRSMVWRREPERLTPPSSSKFPVDDGFQRKEFGLAASQQSKNPYKWEAGQDDKARLSSKILDSEGSYWDEYYNGSKNPGREYFSGNRSRRHGHGGSYELSDRERKYYIDQADYTTSKEGCRPDEGSRPVQTGHFTECSTERTSRNTTASKSSSVEKHSLRHFESSSSSRVVRDRHAHSPDRSPRGRALVHKERSLFGLERSPYYNGNIHERSPLFFGTGRDRSPHYLEIGREMSPYSAGRDISPYLGASRETSPYRGSGRQRSPYPQRSPYGRERSPYARERSLYGRERSPCVRERSPYGRERSPYVRERSPHGRERSPLARRHHRERRNRSPRIERSPPRDKSRSGDRRDSSLNTAEKSHPDRVKQRDNRDASKKTKSGKVKTDSEKSSSQSKKKMEEQKPKDRDNSVKEVQNTPKECRDSSNTHVKNVVSLAEKTSISLPEKEGKVRSPSTSKEGTPCVDLAPAEELISMEEDMDICDTPPHMPAVPDSLSGKWIYLDSYGVECGPAKLPDLRALVDGGVLQSDHFIKHLDSNRWMTVENAASPLISTSFSSAVPDMVTRLVSPPEAPGNLLHDSVDTGQSSGVPAEGTTMSPVSEPAEDLDIDGRVGALLEGRNFIPGKELEIIQEALQMEFSVDQSEDWAGLEALLLRKALNGEALNKAADVSLGNSGVMSDEFNESQISGTELAVGNIDSGVWLRGGRSCKGGDWKRNEEAASDRYSRRKFVLNDGFPLCLMLKSGFEDPRWHEKDELYHPAQSRRLELPSWGFSCPDEWNETDDGNPNQVKPVVARGTRGTMLSVVRINACVVKDHGSFISELRIKVHSKDRHVSRSSKSNSVSNDVQRSSVEGPSSQRSDMEDMMPGSGRSIAAISTPKDRICTVKDLQLHSGDWYFIDGTGREHEPVSFSEIRLLVDQGAIHKHSSVFRKADNLWVPATPSGETSDASASTNMENNSSLGSSGTCLLLSGGNSLTSSFHGMHPQFIGFMRGKLHELVMRSYKSREFAAAINEVLDPWINAKQPKKEIDKLLYRKSDPDHHASKRPRISIEDDDYSDIEEGAGAIPIAEISFEDLCEGASFCKEENELVENHMHSWGFLDGHILARVYHFLRSDVRSLAFASSTCKHWRSAAVFYKGISRLIDFSSLGPKCTDSMLLSALNGYNNGKINAIVLRGCTNVSEDTVGEVIRTFPCLSDVDIRGCNQFVDCPNVFPSVNWLRTKKNYGEAHSRMRSLKQLTEKNSTDSTTKGVFSQKDDFSNLKDYFDSVDRRDSSGQSFNRGYYKCSKLFDARKRSSVISRDARLRRWAVMKAEKAYKRMEEFLASGLRDIMKENTFNFFVPKVAKIHDRIKHGYYSRNGIGFAKADIDRICRDAIKVRSRGDAGDMNYIISLFIQLATRLDESSKAPFQRDGHLNLQKDEPSEGFSSTSKYKRKLNRVDNDRKYISRSNSSSMTSGVYDDGSYASDQEVRRRLSILNRKSMDSDSETSDDFGGSSGTSKSDGESTVSDSDSDQELQSESRPSSFGGDGFFSADEGLEDDREWGARMTKASLVPPVTRKYEVIDEYVIVADEVDVRRKMTVSLPDDYVEKLTAQKNGSEDLDMELPEVKDFKPRKQLGTEVLEQEVYGIDPFTHNLLLDSMPEELNWSLQDKHIFVEDVLLRTLNKQVRHFTGTGNPPMMYPLRPVVEEIELIAEEERDMRTMKMCLAILRAIDSRPDDKYIAYRKGLGVVCNKEGGFVEDDFVIEFLGEVYPTWKWFEKQDGIRSIQKNSKDPAPEFYNIYLERPKGDADGYDLVVVDAMHKATYASRICHSCRPNCEAKVTAVDGQYQIGIYSVRKIQFGEEITFDYNSVTESKEEYEASVCLCGSQVCRGSYLNLTGEGAFQKVLEEWHGILDRHQLMLEACEVNSVSEEDYYDLTRAGLGSSLLSGLPPWLVAYTARLVRFINLERIKLPDEILRHNLEERRKYFIETCIDIEKSDAEVQAEGVYNQRLQNLAVTLDKVRYVMRCAYGDPKKAPPPLVRLTPDEVASFIWKGEGSIVEELLSGMAPHMDDRMLNDLKSRIRDHDPSGSDNFYRELKRSLLWLRDELRDLPCTYKCRHDAAADLIHVYAYTKCFFKIQGYKSVTSPSVYISPLDLGPKFSEKLGPGLHEYRKTYGENYCLGQLIFWHIQTNSEPDSTLFKASRGCLSLPDVGSFYAKLQKPSRQRIYGLRTVRFMVARMEKQSQRPWPKDRIWTFNPVPKVLGSPMLDSVINNSPIDREMLHWLKNRTSVFQATWDR</sequence>
<accession>A0ACB9S1I6</accession>
<organism evidence="1 2">
    <name type="scientific">Melastoma candidum</name>
    <dbReference type="NCBI Taxonomy" id="119954"/>
    <lineage>
        <taxon>Eukaryota</taxon>
        <taxon>Viridiplantae</taxon>
        <taxon>Streptophyta</taxon>
        <taxon>Embryophyta</taxon>
        <taxon>Tracheophyta</taxon>
        <taxon>Spermatophyta</taxon>
        <taxon>Magnoliopsida</taxon>
        <taxon>eudicotyledons</taxon>
        <taxon>Gunneridae</taxon>
        <taxon>Pentapetalae</taxon>
        <taxon>rosids</taxon>
        <taxon>malvids</taxon>
        <taxon>Myrtales</taxon>
        <taxon>Melastomataceae</taxon>
        <taxon>Melastomatoideae</taxon>
        <taxon>Melastomateae</taxon>
        <taxon>Melastoma</taxon>
    </lineage>
</organism>
<reference evidence="2" key="1">
    <citation type="journal article" date="2023" name="Front. Plant Sci.">
        <title>Chromosomal-level genome assembly of Melastoma candidum provides insights into trichome evolution.</title>
        <authorList>
            <person name="Zhong Y."/>
            <person name="Wu W."/>
            <person name="Sun C."/>
            <person name="Zou P."/>
            <person name="Liu Y."/>
            <person name="Dai S."/>
            <person name="Zhou R."/>
        </authorList>
    </citation>
    <scope>NUCLEOTIDE SEQUENCE [LARGE SCALE GENOMIC DNA]</scope>
</reference>
<dbReference type="EMBL" id="CM042881">
    <property type="protein sequence ID" value="KAI4384989.1"/>
    <property type="molecule type" value="Genomic_DNA"/>
</dbReference>
<comment type="caution">
    <text evidence="1">The sequence shown here is derived from an EMBL/GenBank/DDBJ whole genome shotgun (WGS) entry which is preliminary data.</text>
</comment>
<evidence type="ECO:0000313" key="2">
    <source>
        <dbReference type="Proteomes" id="UP001057402"/>
    </source>
</evidence>
<proteinExistence type="predicted"/>
<dbReference type="Proteomes" id="UP001057402">
    <property type="component" value="Chromosome 2"/>
</dbReference>
<name>A0ACB9S1I6_9MYRT</name>
<protein>
    <submittedName>
        <fullName evidence="1">Uncharacterized protein</fullName>
    </submittedName>
</protein>
<gene>
    <name evidence="1" type="ORF">MLD38_003066</name>
</gene>